<organism evidence="2 3">
    <name type="scientific">Streptomyces apricus</name>
    <dbReference type="NCBI Taxonomy" id="1828112"/>
    <lineage>
        <taxon>Bacteria</taxon>
        <taxon>Bacillati</taxon>
        <taxon>Actinomycetota</taxon>
        <taxon>Actinomycetes</taxon>
        <taxon>Kitasatosporales</taxon>
        <taxon>Streptomycetaceae</taxon>
        <taxon>Streptomyces</taxon>
    </lineage>
</organism>
<proteinExistence type="predicted"/>
<sequence>MGALSAGSAGEGRLSPLGGVRGRFGCAVPYDPCGPPSVRLVGPVGPVGPEKRNRRRSAVKPFGGGGGLSACCRSPAPASGAAPRACRCGCGP</sequence>
<evidence type="ECO:0000313" key="2">
    <source>
        <dbReference type="EMBL" id="KAA0929033.1"/>
    </source>
</evidence>
<dbReference type="AlphaFoldDB" id="A0A5B0AGD7"/>
<comment type="caution">
    <text evidence="2">The sequence shown here is derived from an EMBL/GenBank/DDBJ whole genome shotgun (WGS) entry which is preliminary data.</text>
</comment>
<protein>
    <submittedName>
        <fullName evidence="2">Uncharacterized protein</fullName>
    </submittedName>
</protein>
<reference evidence="2 3" key="1">
    <citation type="submission" date="2019-05" db="EMBL/GenBank/DDBJ databases">
        <authorList>
            <person name="Hariharan J."/>
            <person name="Choudoir M.J."/>
            <person name="Diebold P."/>
            <person name="Panke-Buisse K."/>
            <person name="Buckley D.H."/>
        </authorList>
    </citation>
    <scope>NUCLEOTIDE SEQUENCE [LARGE SCALE GENOMIC DNA]</scope>
    <source>
        <strain evidence="2 3">SUN51</strain>
    </source>
</reference>
<keyword evidence="3" id="KW-1185">Reference proteome</keyword>
<gene>
    <name evidence="2" type="ORF">FGF04_31515</name>
</gene>
<dbReference type="Proteomes" id="UP000324965">
    <property type="component" value="Unassembled WGS sequence"/>
</dbReference>
<evidence type="ECO:0000313" key="3">
    <source>
        <dbReference type="Proteomes" id="UP000324965"/>
    </source>
</evidence>
<accession>A0A5B0AGD7</accession>
<feature type="region of interest" description="Disordered" evidence="1">
    <location>
        <begin position="41"/>
        <end position="61"/>
    </location>
</feature>
<dbReference type="EMBL" id="VDFC01000056">
    <property type="protein sequence ID" value="KAA0929033.1"/>
    <property type="molecule type" value="Genomic_DNA"/>
</dbReference>
<name>A0A5B0AGD7_9ACTN</name>
<evidence type="ECO:0000256" key="1">
    <source>
        <dbReference type="SAM" id="MobiDB-lite"/>
    </source>
</evidence>